<gene>
    <name evidence="1" type="ORF">HHL11_24135</name>
</gene>
<proteinExistence type="predicted"/>
<dbReference type="EMBL" id="JABBFX010000002">
    <property type="protein sequence ID" value="NML46856.1"/>
    <property type="molecule type" value="Genomic_DNA"/>
</dbReference>
<dbReference type="RefSeq" id="WP_169421099.1">
    <property type="nucleotide sequence ID" value="NZ_JABBFX010000002.1"/>
</dbReference>
<evidence type="ECO:0000313" key="1">
    <source>
        <dbReference type="EMBL" id="NML46856.1"/>
    </source>
</evidence>
<dbReference type="NCBIfam" id="TIGR02243">
    <property type="entry name" value="putative baseplate assembly protein"/>
    <property type="match status" value="1"/>
</dbReference>
<dbReference type="AlphaFoldDB" id="A0A848H786"/>
<organism evidence="1 2">
    <name type="scientific">Ramlibacter agri</name>
    <dbReference type="NCBI Taxonomy" id="2728837"/>
    <lineage>
        <taxon>Bacteria</taxon>
        <taxon>Pseudomonadati</taxon>
        <taxon>Pseudomonadota</taxon>
        <taxon>Betaproteobacteria</taxon>
        <taxon>Burkholderiales</taxon>
        <taxon>Comamonadaceae</taxon>
        <taxon>Ramlibacter</taxon>
    </lineage>
</organism>
<keyword evidence="2" id="KW-1185">Reference proteome</keyword>
<evidence type="ECO:0000313" key="2">
    <source>
        <dbReference type="Proteomes" id="UP000541185"/>
    </source>
</evidence>
<dbReference type="Proteomes" id="UP000541185">
    <property type="component" value="Unassembled WGS sequence"/>
</dbReference>
<sequence length="1073" mass="113986">MKPACGCLTQPCGCCEGVQARTPADECNRPGLPALRYRVGTHAEFMQSMQARLSTMVVQGVGSDGQTLADFRPLQGLTTRDPADPSIALLDAWATVGDVLGFYQERIANENYLRTATERRSVLELSRLVGYTPRPGVAASVFLAYTIDDKQVAPVTLPVGTAAQSVPNPGEQPQTFETFEPLLAASEWNNLQVRMSQPPNITLQNALAIVTLQVAGTATNLRPGDKLLLLFSADGSPAVLRSVASIDTQVADQRTQVTLRPVPPGVVACVPALMKAVQALALVVDANSPGSERRSFARAKEILDAAWLAMPTLPLPVTWPQEIEWAADGTLSAAVQAIIATLLADIVAALTALGQSVNLPVTNPAEFVQKLLQPPVPQVRNSVALPRSLQQAFSPTGAPLILGGEGLGAAAKVLRPYADVSTQLLVSFVPHLASSYYTAWSGARLNPAQAPLKAVHVLRARASLFGATAARLPTYTPAGILNPQNAWTDWTMDSDETSQNAFLDQANEAIVEGSYAVAEVSGARLVLRVATASTTPRSAYGLSGQSTELGFVLPAEGAWRNAGTNTFLTGLRKTKLYVQSEPLTLLEDPLTAPIASQQITLDRLYKELVSGRWVILSGERADIAGVDGVTVSELQMISGLSHGVDPTLPGDTIHTTLVLATPPAHQYKRDTLKIYGNVVKATQGATRKETMGSGNGAQALQSFALKQPPLTFVAAPTAAGAASTLHVYVDGIEWHESDSLAALGPKSRGFVTLTDDDAGTTVVFGNGAHGARLATGVENVQAVYRSGIGAGGNVDAGQITVLQSRPLGVKEVLNPLRAAGGADKESRDLARENAPLSVMPLDRLVSVQDYEDFTRRFAGIAKALAQRTSDGRHELVYLTIAGTGDVPIDASSDLYQNLLKALREQGDADLPLRVDLRERQALVLSARIKLLPDYVWDDVVATARAALLDAFGFDRRRLGQWALLSEVIAAIQGVRGVAWVDVDSFGAVPERVWTTSTDADGTVHRTRELLTQDDILATIADIIAQAQPQNLVDRMPPSVAAFAGGLDQGALRPAEIVAFTPEVPDTLILNQVP</sequence>
<dbReference type="InterPro" id="IPR011749">
    <property type="entry name" value="CHP02243"/>
</dbReference>
<name>A0A848H786_9BURK</name>
<accession>A0A848H786</accession>
<reference evidence="1 2" key="1">
    <citation type="submission" date="2020-04" db="EMBL/GenBank/DDBJ databases">
        <title>Ramlibacter sp. G-1-2-2 isolated from soil.</title>
        <authorList>
            <person name="Dahal R.H."/>
        </authorList>
    </citation>
    <scope>NUCLEOTIDE SEQUENCE [LARGE SCALE GENOMIC DNA]</scope>
    <source>
        <strain evidence="1 2">G-1-2-2</strain>
    </source>
</reference>
<comment type="caution">
    <text evidence="1">The sequence shown here is derived from an EMBL/GenBank/DDBJ whole genome shotgun (WGS) entry which is preliminary data.</text>
</comment>
<protein>
    <submittedName>
        <fullName evidence="1">Putative baseplate assembly protein</fullName>
    </submittedName>
</protein>